<protein>
    <recommendedName>
        <fullName evidence="3">Neutral/alkaline non-lysosomal ceramidase N-terminal domain-containing protein</fullName>
    </recommendedName>
</protein>
<reference evidence="1 2" key="1">
    <citation type="submission" date="2016-05" db="EMBL/GenBank/DDBJ databases">
        <title>Niabella ginsenosidivorans BS26 whole genome sequencing.</title>
        <authorList>
            <person name="Im W.T."/>
            <person name="Siddiqi M.Z."/>
        </authorList>
    </citation>
    <scope>NUCLEOTIDE SEQUENCE [LARGE SCALE GENOMIC DNA]</scope>
    <source>
        <strain evidence="1 2">BS26</strain>
    </source>
</reference>
<dbReference type="KEGG" id="nia:A8C56_13495"/>
<evidence type="ECO:0000313" key="1">
    <source>
        <dbReference type="EMBL" id="ANH81855.1"/>
    </source>
</evidence>
<gene>
    <name evidence="1" type="ORF">A8C56_13495</name>
</gene>
<dbReference type="RefSeq" id="WP_067756963.1">
    <property type="nucleotide sequence ID" value="NZ_CP015772.1"/>
</dbReference>
<accession>A0A1A9I3F2</accession>
<dbReference type="OrthoDB" id="337762at2"/>
<dbReference type="AlphaFoldDB" id="A0A1A9I3F2"/>
<sequence length="411" mass="44152">MSEAALYAGTFVTDITPPLEIGLLTSSVKGTYAPFESVRTPLKARVLVLQSGTEKVAIVSLDLLSLTDTSVGGWDTFKQGMAGTIPAEKIVLCCTHTHSAPESGGLTGLYQTDAFKSWIKKIQTNIREATEIAADKMLPCELSAGVSLLEDHAVQRRVKTPEGIVNSDSLQPLDSAIMNGQPVDRRVKWLQLNNKNQHCVATVVQAVCHPVHEMCIPRVSADFPGELCAALERTGKNGVALFLNGAAGNINPPTVSMGAAYSKAHGMAMAALVENGSEMFLESPAFSLKQINIPLSIRNGSGITNSLDAVARISLIHFGTSLAVLFLPGEIFVETALEIERQSPFEQTLVAGFSENNIGYVPTVKAFEEGGYETGPGKWSFLEQDACERIQEAAIALLQQQFYKTDALLVK</sequence>
<evidence type="ECO:0000313" key="2">
    <source>
        <dbReference type="Proteomes" id="UP000077667"/>
    </source>
</evidence>
<name>A0A1A9I3F2_9BACT</name>
<keyword evidence="2" id="KW-1185">Reference proteome</keyword>
<organism evidence="1 2">
    <name type="scientific">Niabella ginsenosidivorans</name>
    <dbReference type="NCBI Taxonomy" id="1176587"/>
    <lineage>
        <taxon>Bacteria</taxon>
        <taxon>Pseudomonadati</taxon>
        <taxon>Bacteroidota</taxon>
        <taxon>Chitinophagia</taxon>
        <taxon>Chitinophagales</taxon>
        <taxon>Chitinophagaceae</taxon>
        <taxon>Niabella</taxon>
    </lineage>
</organism>
<evidence type="ECO:0008006" key="3">
    <source>
        <dbReference type="Google" id="ProtNLM"/>
    </source>
</evidence>
<dbReference type="EMBL" id="CP015772">
    <property type="protein sequence ID" value="ANH81855.1"/>
    <property type="molecule type" value="Genomic_DNA"/>
</dbReference>
<proteinExistence type="predicted"/>
<dbReference type="STRING" id="1176587.A8C56_13495"/>
<dbReference type="Proteomes" id="UP000077667">
    <property type="component" value="Chromosome"/>
</dbReference>